<accession>A0A9D1M129</accession>
<evidence type="ECO:0000313" key="2">
    <source>
        <dbReference type="Proteomes" id="UP000824093"/>
    </source>
</evidence>
<dbReference type="Gene3D" id="3.90.1150.60">
    <property type="entry name" value="Methioning gamme-lyase, C-terminal domain"/>
    <property type="match status" value="1"/>
</dbReference>
<dbReference type="PANTHER" id="PTHR46658:SF1">
    <property type="entry name" value="CYS OR MET METABOLISM PYRIDOXAL-PHOSPHATE-DEPENDENT ENZYME"/>
    <property type="match status" value="1"/>
</dbReference>
<proteinExistence type="predicted"/>
<name>A0A9D1M129_9FIRM</name>
<dbReference type="PANTHER" id="PTHR46658">
    <property type="entry name" value="CYS OR MET METABOLISM PYRIDOXAL-PHOSPHATE-DEPENDENT ENZYME"/>
    <property type="match status" value="1"/>
</dbReference>
<dbReference type="Pfam" id="PF06838">
    <property type="entry name" value="Met_gamma_lyase"/>
    <property type="match status" value="1"/>
</dbReference>
<reference evidence="1" key="1">
    <citation type="submission" date="2020-10" db="EMBL/GenBank/DDBJ databases">
        <authorList>
            <person name="Gilroy R."/>
        </authorList>
    </citation>
    <scope>NUCLEOTIDE SEQUENCE</scope>
    <source>
        <strain evidence="1">CHK195-15760</strain>
    </source>
</reference>
<dbReference type="Proteomes" id="UP000824093">
    <property type="component" value="Unassembled WGS sequence"/>
</dbReference>
<protein>
    <submittedName>
        <fullName evidence="1">Methionine gamma-lyase family protein</fullName>
    </submittedName>
</protein>
<dbReference type="AlphaFoldDB" id="A0A9D1M129"/>
<reference evidence="1" key="2">
    <citation type="journal article" date="2021" name="PeerJ">
        <title>Extensive microbial diversity within the chicken gut microbiome revealed by metagenomics and culture.</title>
        <authorList>
            <person name="Gilroy R."/>
            <person name="Ravi A."/>
            <person name="Getino M."/>
            <person name="Pursley I."/>
            <person name="Horton D.L."/>
            <person name="Alikhan N.F."/>
            <person name="Baker D."/>
            <person name="Gharbi K."/>
            <person name="Hall N."/>
            <person name="Watson M."/>
            <person name="Adriaenssens E.M."/>
            <person name="Foster-Nyarko E."/>
            <person name="Jarju S."/>
            <person name="Secka A."/>
            <person name="Antonio M."/>
            <person name="Oren A."/>
            <person name="Chaudhuri R.R."/>
            <person name="La Ragione R."/>
            <person name="Hildebrand F."/>
            <person name="Pallen M.J."/>
        </authorList>
    </citation>
    <scope>NUCLEOTIDE SEQUENCE</scope>
    <source>
        <strain evidence="1">CHK195-15760</strain>
    </source>
</reference>
<evidence type="ECO:0000313" key="1">
    <source>
        <dbReference type="EMBL" id="HIU51706.1"/>
    </source>
</evidence>
<dbReference type="SUPFAM" id="SSF53383">
    <property type="entry name" value="PLP-dependent transferases"/>
    <property type="match status" value="1"/>
</dbReference>
<dbReference type="InterPro" id="IPR009651">
    <property type="entry name" value="Met_g_lyase_put"/>
</dbReference>
<dbReference type="Gene3D" id="3.40.640.10">
    <property type="entry name" value="Type I PLP-dependent aspartate aminotransferase-like (Major domain)"/>
    <property type="match status" value="1"/>
</dbReference>
<gene>
    <name evidence="1" type="ORF">IAB70_03680</name>
</gene>
<organism evidence="1 2">
    <name type="scientific">Candidatus Merdicola faecigallinarum</name>
    <dbReference type="NCBI Taxonomy" id="2840862"/>
    <lineage>
        <taxon>Bacteria</taxon>
        <taxon>Bacillati</taxon>
        <taxon>Bacillota</taxon>
        <taxon>Clostridia</taxon>
        <taxon>Candidatus Merdicola</taxon>
    </lineage>
</organism>
<sequence length="415" mass="45901">MYEEYGINQNLEKLALEVEEEVKEELKKVDIICEKNSIKVLKAFQENALSDIHFGMTTGYGYGDIGRDVIEKIYAQIFKAEDALVRSQFISGTHALTVALFSLLRPGDTMLSINGKPYDTLDEVIGIVENQSSLKAYGINYRQIDLVNNDFNDEEIQETLKREKIKLIEIQRSRGYANRKSLTLDKVERVIKKIREVDQDVIIMIDNCYCEFVGEKEPIEVGADIAVGSLIKNLGGGIAPNGAYIVGKKELVELAGERLTAPGEGKEVGPTLGMNKSILQGLFFAPSVVASSLKTAIFTSKILEKMGYQLDPKYNEERADIVQTIAFGNEKDLVKYCQGIQMGSPVDSNSIPEAWDMPGYTDKVIMAAGSFTQGSSIELSCDGPIRPPYIAFQQGGLTYPYGKLGVLKAIQNMTN</sequence>
<dbReference type="EMBL" id="DVNH01000025">
    <property type="protein sequence ID" value="HIU51706.1"/>
    <property type="molecule type" value="Genomic_DNA"/>
</dbReference>
<comment type="caution">
    <text evidence="1">The sequence shown here is derived from an EMBL/GenBank/DDBJ whole genome shotgun (WGS) entry which is preliminary data.</text>
</comment>
<dbReference type="InterPro" id="IPR015424">
    <property type="entry name" value="PyrdxlP-dep_Trfase"/>
</dbReference>
<dbReference type="InterPro" id="IPR015421">
    <property type="entry name" value="PyrdxlP-dep_Trfase_major"/>
</dbReference>